<dbReference type="RefSeq" id="WP_093912734.1">
    <property type="nucleotide sequence ID" value="NZ_FONL01000002.1"/>
</dbReference>
<dbReference type="EMBL" id="FONL01000002">
    <property type="protein sequence ID" value="SFE17579.1"/>
    <property type="molecule type" value="Genomic_DNA"/>
</dbReference>
<dbReference type="Proteomes" id="UP000198896">
    <property type="component" value="Unassembled WGS sequence"/>
</dbReference>
<keyword evidence="2" id="KW-1185">Reference proteome</keyword>
<accession>A0A1I1YDU6</accession>
<evidence type="ECO:0000313" key="1">
    <source>
        <dbReference type="EMBL" id="SFE17579.1"/>
    </source>
</evidence>
<dbReference type="STRING" id="1123323.SAMN05216245_102154"/>
<evidence type="ECO:0000313" key="2">
    <source>
        <dbReference type="Proteomes" id="UP000198896"/>
    </source>
</evidence>
<reference evidence="1 2" key="1">
    <citation type="submission" date="2016-10" db="EMBL/GenBank/DDBJ databases">
        <authorList>
            <person name="de Groot N.N."/>
        </authorList>
    </citation>
    <scope>NUCLEOTIDE SEQUENCE [LARGE SCALE GENOMIC DNA]</scope>
    <source>
        <strain evidence="1 2">DSM 9236</strain>
    </source>
</reference>
<organism evidence="1 2">
    <name type="scientific">Succiniclasticum ruminis DSM 9236</name>
    <dbReference type="NCBI Taxonomy" id="1123323"/>
    <lineage>
        <taxon>Bacteria</taxon>
        <taxon>Bacillati</taxon>
        <taxon>Bacillota</taxon>
        <taxon>Negativicutes</taxon>
        <taxon>Acidaminococcales</taxon>
        <taxon>Acidaminococcaceae</taxon>
        <taxon>Succiniclasticum</taxon>
    </lineage>
</organism>
<dbReference type="OrthoDB" id="1999725at2"/>
<gene>
    <name evidence="1" type="ORF">SAMN05216245_102154</name>
</gene>
<sequence>MKTVQECLREFDMEELLNAYLAIPFIRDEMIEVMKKKETVTGKEIWNMFRDRIIKYIEYMRSTTVEPSEELSVLYVYEVPEGSLWGRFSHGLVHIAELKEKGTDAEDYAYTLCTHKQVAGFLVADTKLTRDNLLVLMKERIC</sequence>
<proteinExistence type="predicted"/>
<dbReference type="AlphaFoldDB" id="A0A1I1YDU6"/>
<name>A0A1I1YDU6_9FIRM</name>
<protein>
    <submittedName>
        <fullName evidence="1">Uncharacterized protein</fullName>
    </submittedName>
</protein>